<evidence type="ECO:0000256" key="2">
    <source>
        <dbReference type="RuleBase" id="RU363072"/>
    </source>
</evidence>
<dbReference type="PANTHER" id="PTHR37944:SF1">
    <property type="entry name" value="PORIN B"/>
    <property type="match status" value="1"/>
</dbReference>
<comment type="similarity">
    <text evidence="1 2">Belongs to the OprB family.</text>
</comment>
<gene>
    <name evidence="4" type="ORF">GOB93_19040</name>
</gene>
<evidence type="ECO:0000256" key="1">
    <source>
        <dbReference type="ARBA" id="ARBA00008769"/>
    </source>
</evidence>
<dbReference type="InterPro" id="IPR038673">
    <property type="entry name" value="OprB_sf"/>
</dbReference>
<dbReference type="PANTHER" id="PTHR37944">
    <property type="entry name" value="PORIN B"/>
    <property type="match status" value="1"/>
</dbReference>
<keyword evidence="5" id="KW-1185">Reference proteome</keyword>
<dbReference type="Proteomes" id="UP000635278">
    <property type="component" value="Unassembled WGS sequence"/>
</dbReference>
<protein>
    <recommendedName>
        <fullName evidence="6">Porin</fullName>
    </recommendedName>
</protein>
<dbReference type="EMBL" id="WOTB01000046">
    <property type="protein sequence ID" value="NHN86703.1"/>
    <property type="molecule type" value="Genomic_DNA"/>
</dbReference>
<evidence type="ECO:0000313" key="5">
    <source>
        <dbReference type="Proteomes" id="UP000635278"/>
    </source>
</evidence>
<accession>A0ABX0JXE5</accession>
<proteinExistence type="inferred from homology"/>
<evidence type="ECO:0000313" key="4">
    <source>
        <dbReference type="EMBL" id="NHN86703.1"/>
    </source>
</evidence>
<feature type="compositionally biased region" description="Polar residues" evidence="3">
    <location>
        <begin position="58"/>
        <end position="67"/>
    </location>
</feature>
<dbReference type="Gene3D" id="2.40.160.180">
    <property type="entry name" value="Carbohydrate-selective porin OprB"/>
    <property type="match status" value="1"/>
</dbReference>
<organism evidence="4 5">
    <name type="scientific">Acetobacter musti</name>
    <dbReference type="NCBI Taxonomy" id="864732"/>
    <lineage>
        <taxon>Bacteria</taxon>
        <taxon>Pseudomonadati</taxon>
        <taxon>Pseudomonadota</taxon>
        <taxon>Alphaproteobacteria</taxon>
        <taxon>Acetobacterales</taxon>
        <taxon>Acetobacteraceae</taxon>
        <taxon>Acetobacter</taxon>
    </lineage>
</organism>
<name>A0ABX0JXE5_9PROT</name>
<evidence type="ECO:0000256" key="3">
    <source>
        <dbReference type="SAM" id="MobiDB-lite"/>
    </source>
</evidence>
<reference evidence="4 5" key="1">
    <citation type="journal article" date="2020" name="Int. J. Syst. Evol. Microbiol.">
        <title>Novel acetic acid bacteria from cider fermentations: Acetobacter conturbans sp. nov. and Acetobacter fallax sp. nov.</title>
        <authorList>
            <person name="Sombolestani A.S."/>
            <person name="Cleenwerck I."/>
            <person name="Cnockaert M."/>
            <person name="Borremans W."/>
            <person name="Wieme A.D."/>
            <person name="De Vuyst L."/>
            <person name="Vandamme P."/>
        </authorList>
    </citation>
    <scope>NUCLEOTIDE SEQUENCE [LARGE SCALE GENOMIC DNA]</scope>
    <source>
        <strain evidence="4 5">LMG 30640</strain>
    </source>
</reference>
<dbReference type="InterPro" id="IPR007049">
    <property type="entry name" value="Carb-sel_porin_OprB"/>
</dbReference>
<dbReference type="InterPro" id="IPR052932">
    <property type="entry name" value="OprB_Porin"/>
</dbReference>
<evidence type="ECO:0008006" key="6">
    <source>
        <dbReference type="Google" id="ProtNLM"/>
    </source>
</evidence>
<sequence length="564" mass="60950">MKPKIIRSAGTRRIYGKAVPALIGIFLVCETGVTASLTPRFACAADTVISDPAPSPVSKINSSSTSAPEIAEGSKVNHPSGWRKNPEASQLQSGGVLARNTAVQTNQTGPSPLGTRVGGTPGSAIKQISPSNSKYADIDNLLPRTAINIPETTNTTFGDMWGLKEFLARNGFAFGGLFSGGYDQPLLNLPRRTFGAQHYIGQQSEFDTSTSYAYVTFDMGRILGRLGLRGGQADVWGCAGAGSYHIYPRGIRLCAAYIDQPFFGDKLDFKVGIINEQYFGVAPLVGGGVANGSIGPAASIITESGEAAAGEGAPAVNIRYNATRALYVQTIFQRSASPGGYVPEGEVVNPTGTRIWEPAGTYIFNGKRVTYPTSGIVFLEQAGYEHPATANSKFTWFRVGGAYNESHYTPFMGQGYRHGSAFWALFDKQLFKLYPGRPNNGIYIGASYNWGDPRVYQYSHYYELRAYVKGPFPGRPFDQLALVLNQTGASKDYLRSISGVADYQAKNGGGIRKNINSITLAYGYHIRPGMYANFGLQYSPNPTITYNYAQGSPLVFRLVLSAYY</sequence>
<comment type="caution">
    <text evidence="4">The sequence shown here is derived from an EMBL/GenBank/DDBJ whole genome shotgun (WGS) entry which is preliminary data.</text>
</comment>
<dbReference type="Pfam" id="PF04966">
    <property type="entry name" value="OprB"/>
    <property type="match status" value="1"/>
</dbReference>
<feature type="region of interest" description="Disordered" evidence="3">
    <location>
        <begin position="53"/>
        <end position="94"/>
    </location>
</feature>
<dbReference type="RefSeq" id="WP_173585030.1">
    <property type="nucleotide sequence ID" value="NZ_WOTB01000046.1"/>
</dbReference>